<dbReference type="EMBL" id="KZ344993">
    <property type="protein sequence ID" value="PIO77555.1"/>
    <property type="molecule type" value="Genomic_DNA"/>
</dbReference>
<name>A0A2G9V4Z5_TELCI</name>
<evidence type="ECO:0008006" key="7">
    <source>
        <dbReference type="Google" id="ProtNLM"/>
    </source>
</evidence>
<dbReference type="GO" id="GO:0050660">
    <property type="term" value="F:flavin adenine dinucleotide binding"/>
    <property type="evidence" value="ECO:0007669"/>
    <property type="project" value="InterPro"/>
</dbReference>
<dbReference type="GO" id="GO:0050031">
    <property type="term" value="F:L-pipecolate oxidase activity"/>
    <property type="evidence" value="ECO:0007669"/>
    <property type="project" value="TreeGrafter"/>
</dbReference>
<keyword evidence="6" id="KW-1185">Reference proteome</keyword>
<dbReference type="PANTHER" id="PTHR10961">
    <property type="entry name" value="PEROXISOMAL SARCOSINE OXIDASE"/>
    <property type="match status" value="1"/>
</dbReference>
<dbReference type="GO" id="GO:0008115">
    <property type="term" value="F:sarcosine oxidase activity"/>
    <property type="evidence" value="ECO:0007669"/>
    <property type="project" value="TreeGrafter"/>
</dbReference>
<reference evidence="5 6" key="1">
    <citation type="submission" date="2015-09" db="EMBL/GenBank/DDBJ databases">
        <title>Draft genome of the parasitic nematode Teladorsagia circumcincta isolate WARC Sus (inbred).</title>
        <authorList>
            <person name="Mitreva M."/>
        </authorList>
    </citation>
    <scope>NUCLEOTIDE SEQUENCE [LARGE SCALE GENOMIC DNA]</scope>
    <source>
        <strain evidence="5 6">S</strain>
    </source>
</reference>
<protein>
    <recommendedName>
        <fullName evidence="7">FAD dependent oxidoreductase domain-containing protein</fullName>
    </recommendedName>
</protein>
<evidence type="ECO:0000313" key="5">
    <source>
        <dbReference type="EMBL" id="PIO77555.1"/>
    </source>
</evidence>
<evidence type="ECO:0000256" key="4">
    <source>
        <dbReference type="ARBA" id="ARBA00023002"/>
    </source>
</evidence>
<dbReference type="OrthoDB" id="424974at2759"/>
<evidence type="ECO:0000313" key="6">
    <source>
        <dbReference type="Proteomes" id="UP000230423"/>
    </source>
</evidence>
<dbReference type="GO" id="GO:0005777">
    <property type="term" value="C:peroxisome"/>
    <property type="evidence" value="ECO:0007669"/>
    <property type="project" value="TreeGrafter"/>
</dbReference>
<dbReference type="PANTHER" id="PTHR10961:SF46">
    <property type="entry name" value="PEROXISOMAL SARCOSINE OXIDASE"/>
    <property type="match status" value="1"/>
</dbReference>
<accession>A0A2G9V4Z5</accession>
<dbReference type="InterPro" id="IPR036188">
    <property type="entry name" value="FAD/NAD-bd_sf"/>
</dbReference>
<dbReference type="Gene3D" id="3.50.50.60">
    <property type="entry name" value="FAD/NAD(P)-binding domain"/>
    <property type="match status" value="1"/>
</dbReference>
<evidence type="ECO:0000256" key="3">
    <source>
        <dbReference type="ARBA" id="ARBA00022827"/>
    </source>
</evidence>
<dbReference type="InterPro" id="IPR045170">
    <property type="entry name" value="MTOX"/>
</dbReference>
<comment type="cofactor">
    <cofactor evidence="1">
        <name>FAD</name>
        <dbReference type="ChEBI" id="CHEBI:57692"/>
    </cofactor>
</comment>
<dbReference type="Proteomes" id="UP000230423">
    <property type="component" value="Unassembled WGS sequence"/>
</dbReference>
<sequence length="72" mass="7625">MQIYCTLGGVSEDCHYIIGPYPGSSNVLVGGCGSGSGFKVAPAIGKVLAEMASESQVSIDVSFFSFERFLRR</sequence>
<evidence type="ECO:0000256" key="2">
    <source>
        <dbReference type="ARBA" id="ARBA00022630"/>
    </source>
</evidence>
<organism evidence="5 6">
    <name type="scientific">Teladorsagia circumcincta</name>
    <name type="common">Brown stomach worm</name>
    <name type="synonym">Ostertagia circumcincta</name>
    <dbReference type="NCBI Taxonomy" id="45464"/>
    <lineage>
        <taxon>Eukaryota</taxon>
        <taxon>Metazoa</taxon>
        <taxon>Ecdysozoa</taxon>
        <taxon>Nematoda</taxon>
        <taxon>Chromadorea</taxon>
        <taxon>Rhabditida</taxon>
        <taxon>Rhabditina</taxon>
        <taxon>Rhabditomorpha</taxon>
        <taxon>Strongyloidea</taxon>
        <taxon>Trichostrongylidae</taxon>
        <taxon>Teladorsagia</taxon>
    </lineage>
</organism>
<evidence type="ECO:0000256" key="1">
    <source>
        <dbReference type="ARBA" id="ARBA00001974"/>
    </source>
</evidence>
<keyword evidence="2" id="KW-0285">Flavoprotein</keyword>
<keyword evidence="3" id="KW-0274">FAD</keyword>
<dbReference type="AlphaFoldDB" id="A0A2G9V4Z5"/>
<proteinExistence type="predicted"/>
<dbReference type="SUPFAM" id="SSF51905">
    <property type="entry name" value="FAD/NAD(P)-binding domain"/>
    <property type="match status" value="1"/>
</dbReference>
<keyword evidence="4" id="KW-0560">Oxidoreductase</keyword>
<dbReference type="GO" id="GO:0033514">
    <property type="term" value="P:L-lysine catabolic process to acetyl-CoA via L-pipecolate"/>
    <property type="evidence" value="ECO:0007669"/>
    <property type="project" value="TreeGrafter"/>
</dbReference>
<gene>
    <name evidence="5" type="ORF">TELCIR_00317</name>
</gene>